<name>A0A344U2K1_9ACTN</name>
<dbReference type="PANTHER" id="PTHR48104">
    <property type="entry name" value="METACASPASE-4"/>
    <property type="match status" value="1"/>
</dbReference>
<sequence length="267" mass="29179">MPAGLSVHVGLNSVDPAAYGGWDGRLLACENDARDMAAVARAAGFEPTVLLTPEGTVDRVTAELRKAAGRLDDGDILLFTYSGHGGQVPDEEGDEPDALDETLVLFDRQFLDDELHREFRRFSPGVRIFCLLDCCHSGTATEAASQSGGEGGAAVRVMPAVRQQQLFERDREFYQELQRELRKNGVDGEPGTLLISACQDDQFALDGRVNGAFTEALLRVWDAGAFSGAYRDFHRAIRERLPRTQVPNLHTTGSPSPEFLGQKPFTV</sequence>
<dbReference type="Proteomes" id="UP000252004">
    <property type="component" value="Chromosome"/>
</dbReference>
<reference evidence="3 4" key="1">
    <citation type="submission" date="2018-01" db="EMBL/GenBank/DDBJ databases">
        <title>Draft genome Sequence of streptomyces globosus LZH-48.</title>
        <authorList>
            <person name="Ran K."/>
            <person name="Li Z."/>
            <person name="Wei S."/>
            <person name="Dong R."/>
        </authorList>
    </citation>
    <scope>NUCLEOTIDE SEQUENCE [LARGE SCALE GENOMIC DNA]</scope>
    <source>
        <strain evidence="3 4">LZH-48</strain>
    </source>
</reference>
<dbReference type="GO" id="GO:0005737">
    <property type="term" value="C:cytoplasm"/>
    <property type="evidence" value="ECO:0007669"/>
    <property type="project" value="TreeGrafter"/>
</dbReference>
<dbReference type="RefSeq" id="WP_114056308.1">
    <property type="nucleotide sequence ID" value="NZ_CP030862.1"/>
</dbReference>
<proteinExistence type="predicted"/>
<dbReference type="PANTHER" id="PTHR48104:SF30">
    <property type="entry name" value="METACASPASE-1"/>
    <property type="match status" value="1"/>
</dbReference>
<dbReference type="Gene3D" id="3.40.50.1460">
    <property type="match status" value="1"/>
</dbReference>
<gene>
    <name evidence="3" type="ORF">C0216_18210</name>
</gene>
<dbReference type="InterPro" id="IPR011600">
    <property type="entry name" value="Pept_C14_caspase"/>
</dbReference>
<protein>
    <submittedName>
        <fullName evidence="3">Caspase family protein</fullName>
    </submittedName>
</protein>
<evidence type="ECO:0000256" key="1">
    <source>
        <dbReference type="SAM" id="MobiDB-lite"/>
    </source>
</evidence>
<feature type="compositionally biased region" description="Polar residues" evidence="1">
    <location>
        <begin position="246"/>
        <end position="255"/>
    </location>
</feature>
<dbReference type="AlphaFoldDB" id="A0A344U2K1"/>
<dbReference type="InterPro" id="IPR029030">
    <property type="entry name" value="Caspase-like_dom_sf"/>
</dbReference>
<dbReference type="InterPro" id="IPR050452">
    <property type="entry name" value="Metacaspase"/>
</dbReference>
<dbReference type="GO" id="GO:0006508">
    <property type="term" value="P:proteolysis"/>
    <property type="evidence" value="ECO:0007669"/>
    <property type="project" value="InterPro"/>
</dbReference>
<organism evidence="3 4">
    <name type="scientific">Streptomyces globosus</name>
    <dbReference type="NCBI Taxonomy" id="68209"/>
    <lineage>
        <taxon>Bacteria</taxon>
        <taxon>Bacillati</taxon>
        <taxon>Actinomycetota</taxon>
        <taxon>Actinomycetes</taxon>
        <taxon>Kitasatosporales</taxon>
        <taxon>Streptomycetaceae</taxon>
        <taxon>Streptomyces</taxon>
    </lineage>
</organism>
<evidence type="ECO:0000313" key="4">
    <source>
        <dbReference type="Proteomes" id="UP000252004"/>
    </source>
</evidence>
<feature type="region of interest" description="Disordered" evidence="1">
    <location>
        <begin position="246"/>
        <end position="267"/>
    </location>
</feature>
<evidence type="ECO:0000313" key="3">
    <source>
        <dbReference type="EMBL" id="AXE25122.1"/>
    </source>
</evidence>
<evidence type="ECO:0000259" key="2">
    <source>
        <dbReference type="Pfam" id="PF00656"/>
    </source>
</evidence>
<accession>A0A344U2K1</accession>
<feature type="domain" description="Peptidase C14 caspase" evidence="2">
    <location>
        <begin position="18"/>
        <end position="251"/>
    </location>
</feature>
<dbReference type="EMBL" id="CP030862">
    <property type="protein sequence ID" value="AXE25122.1"/>
    <property type="molecule type" value="Genomic_DNA"/>
</dbReference>
<dbReference type="KEGG" id="sgz:C0216_18210"/>
<dbReference type="GO" id="GO:0004197">
    <property type="term" value="F:cysteine-type endopeptidase activity"/>
    <property type="evidence" value="ECO:0007669"/>
    <property type="project" value="InterPro"/>
</dbReference>
<dbReference type="SUPFAM" id="SSF52129">
    <property type="entry name" value="Caspase-like"/>
    <property type="match status" value="1"/>
</dbReference>
<dbReference type="Pfam" id="PF00656">
    <property type="entry name" value="Peptidase_C14"/>
    <property type="match status" value="1"/>
</dbReference>
<dbReference type="OrthoDB" id="8447555at2"/>
<keyword evidence="4" id="KW-1185">Reference proteome</keyword>